<dbReference type="EMBL" id="LHPF02000018">
    <property type="protein sequence ID" value="PSC70652.1"/>
    <property type="molecule type" value="Genomic_DNA"/>
</dbReference>
<sequence>MAANDDWAQGLAAALAARSVLPPDTRLALQDVFVGAGATDVRVLLATGSGLEYDDIPLIEGGRVLEVAAPGKPVCGERCAALRALELPGVVAVDASTPGREGLTDWRKLCAASSIDWLLAAPLRCRAGGERRRVLGAVVVAGRGAKPGVDAEWLAEWCCEMSGLIRHASVQLMESSLEVMGALFPPRLLEQLVANAARKSGQVDLAELLRRSAAARPRGTSITPPGTRRVSFEEEEEQPAAAAGGERQVPAVPRTPMDGDQAAVLSPFAAAAAAADTSGGLTSGALTSGRVPPAGGDTAATTAANVLQAASGGGPAAASALLRQLSMSSAGRLPLLAPEQVPMTPHTCADLEGMEDLLEDDQRSVLRRRPSLQPERARSQPMPSLDHCFAEATAAFEAEATGGLPAAVRAAEARTAERASQAVLRAAQQQTVEAQQAQQQQAQQAQQAQQGQQEQQEQQKMFVVGQEWREQEQVDGHVGTQRYPQPVATPSPAALSAVSLAPAAAAASPAVASLVGRPAAAASAASSAAGAPPLSPARSASPAAVRVPWLRKPLLNPLSVGGPETDASIMATPRKLPRNSSSCSSSSNCGGLPVGKSGDGGSISAFSGPALSAPPPSTHGGGGRSGSAGWRSGSLPARLGSAFVLASPQAGLPPTGLPPADQGAVVASSQQWDLSFAAPPLQASYRRWVAPHVHRIDTSLGLASSAALVTFLATLAMQGGPSAGSTLVAVAGLLLMACTAPAASLQPGWWSAHRTPLVAAVRLAITVLFALHGQLLALERAPAAGEAAAGEAAAVGGWAEAALLDSGAQALALVPLRFPLPFSLHLPLHLLCLWVLTAGSSAARPLGHSTAAAAVAVLSQLLVGFLLSSWLVYVQERRLRSRFLASRRAAACTGGSITGQSNGPKVVA</sequence>
<gene>
    <name evidence="4" type="ORF">C2E20_5900</name>
</gene>
<dbReference type="OrthoDB" id="515940at2759"/>
<keyword evidence="3" id="KW-0472">Membrane</keyword>
<feature type="region of interest" description="Disordered" evidence="2">
    <location>
        <begin position="470"/>
        <end position="490"/>
    </location>
</feature>
<feature type="region of interest" description="Disordered" evidence="2">
    <location>
        <begin position="215"/>
        <end position="259"/>
    </location>
</feature>
<name>A0A2P6V985_9CHLO</name>
<organism evidence="4 5">
    <name type="scientific">Micractinium conductrix</name>
    <dbReference type="NCBI Taxonomy" id="554055"/>
    <lineage>
        <taxon>Eukaryota</taxon>
        <taxon>Viridiplantae</taxon>
        <taxon>Chlorophyta</taxon>
        <taxon>core chlorophytes</taxon>
        <taxon>Trebouxiophyceae</taxon>
        <taxon>Chlorellales</taxon>
        <taxon>Chlorellaceae</taxon>
        <taxon>Chlorella clade</taxon>
        <taxon>Micractinium</taxon>
    </lineage>
</organism>
<keyword evidence="3" id="KW-0812">Transmembrane</keyword>
<feature type="transmembrane region" description="Helical" evidence="3">
    <location>
        <begin position="852"/>
        <end position="874"/>
    </location>
</feature>
<dbReference type="Proteomes" id="UP000239649">
    <property type="component" value="Unassembled WGS sequence"/>
</dbReference>
<feature type="coiled-coil region" evidence="1">
    <location>
        <begin position="425"/>
        <end position="455"/>
    </location>
</feature>
<keyword evidence="3" id="KW-1133">Transmembrane helix</keyword>
<feature type="region of interest" description="Disordered" evidence="2">
    <location>
        <begin position="364"/>
        <end position="384"/>
    </location>
</feature>
<reference evidence="4 5" key="1">
    <citation type="journal article" date="2018" name="Plant J.">
        <title>Genome sequences of Chlorella sorokiniana UTEX 1602 and Micractinium conductrix SAG 241.80: implications to maltose excretion by a green alga.</title>
        <authorList>
            <person name="Arriola M.B."/>
            <person name="Velmurugan N."/>
            <person name="Zhang Y."/>
            <person name="Plunkett M.H."/>
            <person name="Hondzo H."/>
            <person name="Barney B.M."/>
        </authorList>
    </citation>
    <scope>NUCLEOTIDE SEQUENCE [LARGE SCALE GENOMIC DNA]</scope>
    <source>
        <strain evidence="4 5">SAG 241.80</strain>
    </source>
</reference>
<keyword evidence="5" id="KW-1185">Reference proteome</keyword>
<proteinExistence type="predicted"/>
<evidence type="ECO:0000256" key="1">
    <source>
        <dbReference type="SAM" id="Coils"/>
    </source>
</evidence>
<feature type="region of interest" description="Disordered" evidence="2">
    <location>
        <begin position="603"/>
        <end position="631"/>
    </location>
</feature>
<keyword evidence="1" id="KW-0175">Coiled coil</keyword>
<comment type="caution">
    <text evidence="4">The sequence shown here is derived from an EMBL/GenBank/DDBJ whole genome shotgun (WGS) entry which is preliminary data.</text>
</comment>
<protein>
    <submittedName>
        <fullName evidence="4">Uncharacterized protein</fullName>
    </submittedName>
</protein>
<evidence type="ECO:0000256" key="3">
    <source>
        <dbReference type="SAM" id="Phobius"/>
    </source>
</evidence>
<accession>A0A2P6V985</accession>
<evidence type="ECO:0000313" key="5">
    <source>
        <dbReference type="Proteomes" id="UP000239649"/>
    </source>
</evidence>
<dbReference type="AlphaFoldDB" id="A0A2P6V985"/>
<evidence type="ECO:0000313" key="4">
    <source>
        <dbReference type="EMBL" id="PSC70652.1"/>
    </source>
</evidence>
<evidence type="ECO:0000256" key="2">
    <source>
        <dbReference type="SAM" id="MobiDB-lite"/>
    </source>
</evidence>